<evidence type="ECO:0000313" key="4">
    <source>
        <dbReference type="Proteomes" id="UP000030651"/>
    </source>
</evidence>
<protein>
    <recommendedName>
        <fullName evidence="2">Peptidase C14 caspase domain-containing protein</fullName>
    </recommendedName>
</protein>
<sequence>MDTESGSTPSGGDASPRPSEDLENSSPITPASFTHNHVVADCHLKNFNQVIDALKSAADRVSTSHHSGHKYASMHALLLSWEGDDLGVGTEVANLGDVLSNQYAFDVRQWEIPMKKSTIKLTKLIVDWTEEYEREDNLLLVYYGGHGRMDSSRQAIWSNRRNRDELYAEVKWSGCEEVLHESISDTLFLLDCCHAGSSISQALKGFSETIAASGFEYIAPPPGPHSFTNALTRILFDWSRSPHSFTIAALHAEILTYLKIIPPDQLTRDGLRLATASSSMEMEKFEWRRTPVHYIRSTYKYISSIILAPKARETTPFIDLRNLHLPKPTNSPRVVLSISLTEDIRADDAESCRRWLTDFPLPTEDITVEAVFKSFSTVVLISVALEIWDVLPEIPGCNFVCYSQSKNLLGHPLTPHSTQKHSVTFTQPDSWWPPTENNQRHGIAHQPDNSFERKPMSVPAESIFLGKSVTKSSRPNLKIGVPGHSRYSGPLSEAGSVEEASPEGMAASGPGQRDDSLGLGIVLPPASPSPKAMPSLGAKGPPNPFARPFMEGSFKKDDMEIDTPVSASSSRFSNDLGVSPTAMYGRDEADSPLDLTAFDLLVQESGLPPHQDEYSDHCESSTTSTLWQGSKDKNDG</sequence>
<organism evidence="3 4">
    <name type="scientific">Pestalotiopsis fici (strain W106-1 / CGMCC3.15140)</name>
    <dbReference type="NCBI Taxonomy" id="1229662"/>
    <lineage>
        <taxon>Eukaryota</taxon>
        <taxon>Fungi</taxon>
        <taxon>Dikarya</taxon>
        <taxon>Ascomycota</taxon>
        <taxon>Pezizomycotina</taxon>
        <taxon>Sordariomycetes</taxon>
        <taxon>Xylariomycetidae</taxon>
        <taxon>Amphisphaeriales</taxon>
        <taxon>Sporocadaceae</taxon>
        <taxon>Pestalotiopsis</taxon>
    </lineage>
</organism>
<feature type="compositionally biased region" description="Polar residues" evidence="1">
    <location>
        <begin position="1"/>
        <end position="10"/>
    </location>
</feature>
<feature type="region of interest" description="Disordered" evidence="1">
    <location>
        <begin position="604"/>
        <end position="636"/>
    </location>
</feature>
<feature type="domain" description="Peptidase C14 caspase" evidence="2">
    <location>
        <begin position="91"/>
        <end position="198"/>
    </location>
</feature>
<dbReference type="InParanoid" id="W3X2U9"/>
<dbReference type="OrthoDB" id="4760831at2759"/>
<proteinExistence type="predicted"/>
<gene>
    <name evidence="3" type="ORF">PFICI_07858</name>
</gene>
<dbReference type="HOGENOM" id="CLU_430258_0_0_1"/>
<feature type="region of interest" description="Disordered" evidence="1">
    <location>
        <begin position="562"/>
        <end position="590"/>
    </location>
</feature>
<evidence type="ECO:0000256" key="1">
    <source>
        <dbReference type="SAM" id="MobiDB-lite"/>
    </source>
</evidence>
<keyword evidence="4" id="KW-1185">Reference proteome</keyword>
<feature type="region of interest" description="Disordered" evidence="1">
    <location>
        <begin position="1"/>
        <end position="30"/>
    </location>
</feature>
<dbReference type="KEGG" id="pfy:PFICI_07858"/>
<feature type="compositionally biased region" description="Basic and acidic residues" evidence="1">
    <location>
        <begin position="610"/>
        <end position="619"/>
    </location>
</feature>
<dbReference type="InterPro" id="IPR011600">
    <property type="entry name" value="Pept_C14_caspase"/>
</dbReference>
<dbReference type="EMBL" id="KI912113">
    <property type="protein sequence ID" value="ETS80329.1"/>
    <property type="molecule type" value="Genomic_DNA"/>
</dbReference>
<dbReference type="Pfam" id="PF00656">
    <property type="entry name" value="Peptidase_C14"/>
    <property type="match status" value="1"/>
</dbReference>
<dbReference type="STRING" id="1229662.W3X2U9"/>
<dbReference type="Proteomes" id="UP000030651">
    <property type="component" value="Unassembled WGS sequence"/>
</dbReference>
<feature type="region of interest" description="Disordered" evidence="1">
    <location>
        <begin position="475"/>
        <end position="515"/>
    </location>
</feature>
<dbReference type="eggNOG" id="ENOG502T0JZ">
    <property type="taxonomic scope" value="Eukaryota"/>
</dbReference>
<dbReference type="RefSeq" id="XP_007834630.1">
    <property type="nucleotide sequence ID" value="XM_007836439.1"/>
</dbReference>
<evidence type="ECO:0000313" key="3">
    <source>
        <dbReference type="EMBL" id="ETS80329.1"/>
    </source>
</evidence>
<accession>W3X2U9</accession>
<dbReference type="GeneID" id="19272871"/>
<dbReference type="GO" id="GO:0006508">
    <property type="term" value="P:proteolysis"/>
    <property type="evidence" value="ECO:0007669"/>
    <property type="project" value="InterPro"/>
</dbReference>
<dbReference type="GO" id="GO:0004197">
    <property type="term" value="F:cysteine-type endopeptidase activity"/>
    <property type="evidence" value="ECO:0007669"/>
    <property type="project" value="InterPro"/>
</dbReference>
<name>W3X2U9_PESFW</name>
<dbReference type="AlphaFoldDB" id="W3X2U9"/>
<reference evidence="4" key="1">
    <citation type="journal article" date="2015" name="BMC Genomics">
        <title>Genomic and transcriptomic analysis of the endophytic fungus Pestalotiopsis fici reveals its lifestyle and high potential for synthesis of natural products.</title>
        <authorList>
            <person name="Wang X."/>
            <person name="Zhang X."/>
            <person name="Liu L."/>
            <person name="Xiang M."/>
            <person name="Wang W."/>
            <person name="Sun X."/>
            <person name="Che Y."/>
            <person name="Guo L."/>
            <person name="Liu G."/>
            <person name="Guo L."/>
            <person name="Wang C."/>
            <person name="Yin W.B."/>
            <person name="Stadler M."/>
            <person name="Zhang X."/>
            <person name="Liu X."/>
        </authorList>
    </citation>
    <scope>NUCLEOTIDE SEQUENCE [LARGE SCALE GENOMIC DNA]</scope>
    <source>
        <strain evidence="4">W106-1 / CGMCC3.15140</strain>
    </source>
</reference>
<evidence type="ECO:0000259" key="2">
    <source>
        <dbReference type="Pfam" id="PF00656"/>
    </source>
</evidence>